<organism evidence="10 11">
    <name type="scientific">Ceraceosorus bombacis</name>
    <dbReference type="NCBI Taxonomy" id="401625"/>
    <lineage>
        <taxon>Eukaryota</taxon>
        <taxon>Fungi</taxon>
        <taxon>Dikarya</taxon>
        <taxon>Basidiomycota</taxon>
        <taxon>Ustilaginomycotina</taxon>
        <taxon>Exobasidiomycetes</taxon>
        <taxon>Ceraceosorales</taxon>
        <taxon>Ceraceosoraceae</taxon>
        <taxon>Ceraceosorus</taxon>
    </lineage>
</organism>
<protein>
    <submittedName>
        <fullName evidence="10">Glucose dehydrogenase/choline dehydrogenase/mandelonitrile lyase (GMC oxidoreductase family)</fullName>
    </submittedName>
</protein>
<evidence type="ECO:0000256" key="5">
    <source>
        <dbReference type="ARBA" id="ARBA00023002"/>
    </source>
</evidence>
<evidence type="ECO:0000313" key="11">
    <source>
        <dbReference type="Proteomes" id="UP000054845"/>
    </source>
</evidence>
<reference evidence="10 11" key="1">
    <citation type="submission" date="2014-09" db="EMBL/GenBank/DDBJ databases">
        <authorList>
            <person name="Magalhaes I.L.F."/>
            <person name="Oliveira U."/>
            <person name="Santos F.R."/>
            <person name="Vidigal T.H.D.A."/>
            <person name="Brescovit A.D."/>
            <person name="Santos A.J."/>
        </authorList>
    </citation>
    <scope>NUCLEOTIDE SEQUENCE [LARGE SCALE GENOMIC DNA]</scope>
</reference>
<dbReference type="STRING" id="401625.A0A0P1BJT6"/>
<dbReference type="SUPFAM" id="SSF51905">
    <property type="entry name" value="FAD/NAD(P)-binding domain"/>
    <property type="match status" value="1"/>
</dbReference>
<dbReference type="InterPro" id="IPR007867">
    <property type="entry name" value="GMC_OxRtase_C"/>
</dbReference>
<evidence type="ECO:0000256" key="3">
    <source>
        <dbReference type="ARBA" id="ARBA00022630"/>
    </source>
</evidence>
<name>A0A0P1BJT6_9BASI</name>
<keyword evidence="10" id="KW-0456">Lyase</keyword>
<evidence type="ECO:0000256" key="1">
    <source>
        <dbReference type="ARBA" id="ARBA00001974"/>
    </source>
</evidence>
<comment type="cofactor">
    <cofactor evidence="1 7">
        <name>FAD</name>
        <dbReference type="ChEBI" id="CHEBI:57692"/>
    </cofactor>
</comment>
<keyword evidence="3" id="KW-0285">Flavoprotein</keyword>
<proteinExistence type="inferred from homology"/>
<feature type="active site" description="Proton donor" evidence="6">
    <location>
        <position position="573"/>
    </location>
</feature>
<feature type="domain" description="Glucose-methanol-choline oxidoreductase N-terminal" evidence="8">
    <location>
        <begin position="12"/>
        <end position="346"/>
    </location>
</feature>
<comment type="similarity">
    <text evidence="2">Belongs to the GMC oxidoreductase family.</text>
</comment>
<evidence type="ECO:0000256" key="6">
    <source>
        <dbReference type="PIRSR" id="PIRSR000137-1"/>
    </source>
</evidence>
<evidence type="ECO:0000259" key="8">
    <source>
        <dbReference type="Pfam" id="PF00732"/>
    </source>
</evidence>
<keyword evidence="5" id="KW-0560">Oxidoreductase</keyword>
<evidence type="ECO:0000256" key="7">
    <source>
        <dbReference type="PIRSR" id="PIRSR000137-2"/>
    </source>
</evidence>
<evidence type="ECO:0000256" key="4">
    <source>
        <dbReference type="ARBA" id="ARBA00022827"/>
    </source>
</evidence>
<dbReference type="GO" id="GO:0016614">
    <property type="term" value="F:oxidoreductase activity, acting on CH-OH group of donors"/>
    <property type="evidence" value="ECO:0007669"/>
    <property type="project" value="InterPro"/>
</dbReference>
<evidence type="ECO:0000313" key="10">
    <source>
        <dbReference type="EMBL" id="CEH16425.1"/>
    </source>
</evidence>
<dbReference type="PIRSF" id="PIRSF000137">
    <property type="entry name" value="Alcohol_oxidase"/>
    <property type="match status" value="1"/>
</dbReference>
<dbReference type="PANTHER" id="PTHR11552:SF201">
    <property type="entry name" value="GLUCOSE-METHANOL-CHOLINE OXIDOREDUCTASE N-TERMINAL DOMAIN-CONTAINING PROTEIN"/>
    <property type="match status" value="1"/>
</dbReference>
<dbReference type="GO" id="GO:0016829">
    <property type="term" value="F:lyase activity"/>
    <property type="evidence" value="ECO:0007669"/>
    <property type="project" value="UniProtKB-KW"/>
</dbReference>
<accession>A0A0P1BJT6</accession>
<dbReference type="Gene3D" id="3.30.560.10">
    <property type="entry name" value="Glucose Oxidase, domain 3"/>
    <property type="match status" value="1"/>
</dbReference>
<dbReference type="OrthoDB" id="269227at2759"/>
<keyword evidence="11" id="KW-1185">Reference proteome</keyword>
<dbReference type="InterPro" id="IPR012132">
    <property type="entry name" value="GMC_OxRdtase"/>
</dbReference>
<evidence type="ECO:0000259" key="9">
    <source>
        <dbReference type="Pfam" id="PF05199"/>
    </source>
</evidence>
<evidence type="ECO:0000256" key="2">
    <source>
        <dbReference type="ARBA" id="ARBA00010790"/>
    </source>
</evidence>
<dbReference type="Proteomes" id="UP000054845">
    <property type="component" value="Unassembled WGS sequence"/>
</dbReference>
<dbReference type="EMBL" id="CCYA01000318">
    <property type="protein sequence ID" value="CEH16425.1"/>
    <property type="molecule type" value="Genomic_DNA"/>
</dbReference>
<dbReference type="InterPro" id="IPR000172">
    <property type="entry name" value="GMC_OxRdtase_N"/>
</dbReference>
<dbReference type="PANTHER" id="PTHR11552">
    <property type="entry name" value="GLUCOSE-METHANOL-CHOLINE GMC OXIDOREDUCTASE"/>
    <property type="match status" value="1"/>
</dbReference>
<feature type="domain" description="Glucose-methanol-choline oxidoreductase C-terminal" evidence="9">
    <location>
        <begin position="487"/>
        <end position="625"/>
    </location>
</feature>
<dbReference type="GO" id="GO:0050660">
    <property type="term" value="F:flavin adenine dinucleotide binding"/>
    <property type="evidence" value="ECO:0007669"/>
    <property type="project" value="InterPro"/>
</dbReference>
<dbReference type="Pfam" id="PF05199">
    <property type="entry name" value="GMC_oxred_C"/>
    <property type="match status" value="1"/>
</dbReference>
<keyword evidence="4 7" id="KW-0274">FAD</keyword>
<feature type="active site" description="Proton acceptor" evidence="6">
    <location>
        <position position="616"/>
    </location>
</feature>
<dbReference type="InterPro" id="IPR036188">
    <property type="entry name" value="FAD/NAD-bd_sf"/>
</dbReference>
<dbReference type="AlphaFoldDB" id="A0A0P1BJT6"/>
<dbReference type="Gene3D" id="3.50.50.60">
    <property type="entry name" value="FAD/NAD(P)-binding domain"/>
    <property type="match status" value="1"/>
</dbReference>
<dbReference type="SUPFAM" id="SSF54373">
    <property type="entry name" value="FAD-linked reductases, C-terminal domain"/>
    <property type="match status" value="1"/>
</dbReference>
<feature type="binding site" evidence="7">
    <location>
        <begin position="617"/>
        <end position="618"/>
    </location>
    <ligand>
        <name>FAD</name>
        <dbReference type="ChEBI" id="CHEBI:57692"/>
    </ligand>
</feature>
<dbReference type="Pfam" id="PF00732">
    <property type="entry name" value="GMC_oxred_N"/>
    <property type="match status" value="1"/>
</dbReference>
<sequence length="637" mass="69592">MSSNENIQQLAFDFVIVGGGTAGLVLANRLSEDGSKQVAVVEAGGSGKGNPSIEVPGMAGGPGTFMSAADWAYFGEAEEHLGGRKIYYPRGKLLGGSSAFNAMMWNRGYKGEVDAWQELGNGEEQQRERERWSWQNVLQYAKKAETHTPLKKDPQGARQAGFNPDFHGTNGPCPTTYSNHYYPQQDRIVPTLINLGVPRFEHGGDSMGGNNVGVGYTPSALFPDTQKRVDSEFAYLTQQVLDRPNLKVLQHSLATKIIWTQAKHGQDVVAEAVEVEMRDAGADESAPKQRVIIKAHKEVILAGGVFNTPQLLELSGVGDAKLLSSLGIDSVVDLPGVGENLKDHPCFQSQFQIKGPYSLDNIIHDQAFMAEQFQLFATQQTGVFNFAMDTTAYLRDGHLENLSSNSTEIIQKVTSDAKREQDGSSGLHSTVRDGISTQRSLMTKAASDWPQMELCAAHIYMDHTKPLEHPDPRPHANITVFTVIQHPYSRGSVHIASKDAAQHPKIVTNILKHPVDQHRAVLALQLARKFAKTEPFKSGVVKDLGIGEDQLPDDAPYDLWLKHAKQQVTTEHHPVGTTPMMSRSLGGVLDENLLVHGTKNVSVVDASMLPLLMSAHPQSIIYGVAELAADLIKSRHA</sequence>